<evidence type="ECO:0000256" key="3">
    <source>
        <dbReference type="ARBA" id="ARBA00012585"/>
    </source>
</evidence>
<sequence>GILINTWEDLEPTTLASLRNDDFFGRRVIQGDILAIGPLVRRPTKPSDATSRELFSWLDKQPNESVVYVCFGSGGNLSTFQQIELAHGLEHSQQRFVWVVRQPTGVKDSAFFSSGKSEDDIASYYGLPEGFLERTRHVGLVVPEWAPQSEVLNHAAVGGFVCHGGWNSTLESIRSGVAMMMWPLYAEQRMNATMVAEELQLASRTETMPWRVVVGRDEVKGMIREVMVGEKGEGIRERVKAAQRSGEKALEEGVGSSYKALEMVVKKSC</sequence>
<dbReference type="CDD" id="cd03784">
    <property type="entry name" value="GT1_Gtf-like"/>
    <property type="match status" value="1"/>
</dbReference>
<dbReference type="EC" id="2.4.1.115" evidence="3"/>
<evidence type="ECO:0000313" key="7">
    <source>
        <dbReference type="EMBL" id="CAI0420172.1"/>
    </source>
</evidence>
<evidence type="ECO:0000256" key="5">
    <source>
        <dbReference type="ARBA" id="ARBA00022679"/>
    </source>
</evidence>
<gene>
    <name evidence="7" type="ORF">LITE_LOCUS18292</name>
</gene>
<evidence type="ECO:0000256" key="1">
    <source>
        <dbReference type="ARBA" id="ARBA00004935"/>
    </source>
</evidence>
<organism evidence="7 8">
    <name type="scientific">Linum tenue</name>
    <dbReference type="NCBI Taxonomy" id="586396"/>
    <lineage>
        <taxon>Eukaryota</taxon>
        <taxon>Viridiplantae</taxon>
        <taxon>Streptophyta</taxon>
        <taxon>Embryophyta</taxon>
        <taxon>Tracheophyta</taxon>
        <taxon>Spermatophyta</taxon>
        <taxon>Magnoliopsida</taxon>
        <taxon>eudicotyledons</taxon>
        <taxon>Gunneridae</taxon>
        <taxon>Pentapetalae</taxon>
        <taxon>rosids</taxon>
        <taxon>fabids</taxon>
        <taxon>Malpighiales</taxon>
        <taxon>Linaceae</taxon>
        <taxon>Linum</taxon>
    </lineage>
</organism>
<feature type="non-terminal residue" evidence="7">
    <location>
        <position position="1"/>
    </location>
</feature>
<dbReference type="Pfam" id="PF00201">
    <property type="entry name" value="UDPGT"/>
    <property type="match status" value="1"/>
</dbReference>
<comment type="similarity">
    <text evidence="2">Belongs to the UDP-glycosyltransferase family.</text>
</comment>
<dbReference type="AlphaFoldDB" id="A0AAV0KDP1"/>
<comment type="pathway">
    <text evidence="1">Pigment biosynthesis; anthocyanin biosynthesis.</text>
</comment>
<dbReference type="Proteomes" id="UP001154282">
    <property type="component" value="Unassembled WGS sequence"/>
</dbReference>
<accession>A0AAV0KDP1</accession>
<dbReference type="PANTHER" id="PTHR48046:SF1">
    <property type="entry name" value="GLYCOSYLTRANSFERASE-RELATED"/>
    <property type="match status" value="1"/>
</dbReference>
<dbReference type="InterPro" id="IPR002213">
    <property type="entry name" value="UDP_glucos_trans"/>
</dbReference>
<evidence type="ECO:0000256" key="6">
    <source>
        <dbReference type="ARBA" id="ARBA00047606"/>
    </source>
</evidence>
<dbReference type="GO" id="GO:0047213">
    <property type="term" value="F:anthocyanidin 3-O-glucosyltransferase activity"/>
    <property type="evidence" value="ECO:0007669"/>
    <property type="project" value="UniProtKB-EC"/>
</dbReference>
<evidence type="ECO:0000256" key="2">
    <source>
        <dbReference type="ARBA" id="ARBA00009995"/>
    </source>
</evidence>
<protein>
    <recommendedName>
        <fullName evidence="3">anthocyanidin 3-O-glucosyltransferase</fullName>
        <ecNumber evidence="3">2.4.1.115</ecNumber>
    </recommendedName>
</protein>
<keyword evidence="8" id="KW-1185">Reference proteome</keyword>
<dbReference type="SUPFAM" id="SSF53756">
    <property type="entry name" value="UDP-Glycosyltransferase/glycogen phosphorylase"/>
    <property type="match status" value="1"/>
</dbReference>
<reference evidence="7" key="1">
    <citation type="submission" date="2022-08" db="EMBL/GenBank/DDBJ databases">
        <authorList>
            <person name="Gutierrez-Valencia J."/>
        </authorList>
    </citation>
    <scope>NUCLEOTIDE SEQUENCE</scope>
</reference>
<comment type="catalytic activity">
    <reaction evidence="6">
        <text>an anthocyanidin + UDP-alpha-D-glucose + H(+) = an anthocyanidin 3-O-beta-D-glucoside + UDP</text>
        <dbReference type="Rhea" id="RHEA:20093"/>
        <dbReference type="ChEBI" id="CHEBI:15378"/>
        <dbReference type="ChEBI" id="CHEBI:16307"/>
        <dbReference type="ChEBI" id="CHEBI:58223"/>
        <dbReference type="ChEBI" id="CHEBI:58885"/>
        <dbReference type="ChEBI" id="CHEBI:143576"/>
        <dbReference type="EC" id="2.4.1.115"/>
    </reaction>
</comment>
<keyword evidence="5" id="KW-0808">Transferase</keyword>
<comment type="caution">
    <text evidence="7">The sequence shown here is derived from an EMBL/GenBank/DDBJ whole genome shotgun (WGS) entry which is preliminary data.</text>
</comment>
<proteinExistence type="inferred from homology"/>
<dbReference type="EMBL" id="CAMGYJ010000005">
    <property type="protein sequence ID" value="CAI0420172.1"/>
    <property type="molecule type" value="Genomic_DNA"/>
</dbReference>
<dbReference type="PANTHER" id="PTHR48046">
    <property type="entry name" value="UDP-GLYCOSYLTRANSFERASE 72E1"/>
    <property type="match status" value="1"/>
</dbReference>
<dbReference type="Gene3D" id="3.40.50.2000">
    <property type="entry name" value="Glycogen Phosphorylase B"/>
    <property type="match status" value="2"/>
</dbReference>
<keyword evidence="4" id="KW-0328">Glycosyltransferase</keyword>
<dbReference type="FunFam" id="3.40.50.2000:FF:000056">
    <property type="entry name" value="Glycosyltransferase"/>
    <property type="match status" value="1"/>
</dbReference>
<evidence type="ECO:0000313" key="8">
    <source>
        <dbReference type="Proteomes" id="UP001154282"/>
    </source>
</evidence>
<evidence type="ECO:0000256" key="4">
    <source>
        <dbReference type="ARBA" id="ARBA00022676"/>
    </source>
</evidence>
<name>A0AAV0KDP1_9ROSI</name>